<feature type="signal peptide" evidence="4">
    <location>
        <begin position="1"/>
        <end position="18"/>
    </location>
</feature>
<dbReference type="Gene3D" id="2.60.40.10">
    <property type="entry name" value="Immunoglobulins"/>
    <property type="match status" value="2"/>
</dbReference>
<proteinExistence type="predicted"/>
<dbReference type="EMBL" id="JABFJV010000102">
    <property type="protein sequence ID" value="NOK35294.1"/>
    <property type="molecule type" value="Genomic_DNA"/>
</dbReference>
<evidence type="ECO:0000256" key="1">
    <source>
        <dbReference type="ARBA" id="ARBA00022441"/>
    </source>
</evidence>
<dbReference type="InterPro" id="IPR037293">
    <property type="entry name" value="Gal_Oxidase_central_sf"/>
</dbReference>
<comment type="caution">
    <text evidence="5">The sequence shown here is derived from an EMBL/GenBank/DDBJ whole genome shotgun (WGS) entry which is preliminary data.</text>
</comment>
<dbReference type="PROSITE" id="PS51257">
    <property type="entry name" value="PROKAR_LIPOPROTEIN"/>
    <property type="match status" value="1"/>
</dbReference>
<evidence type="ECO:0000256" key="2">
    <source>
        <dbReference type="ARBA" id="ARBA00022737"/>
    </source>
</evidence>
<dbReference type="Proteomes" id="UP000563426">
    <property type="component" value="Unassembled WGS sequence"/>
</dbReference>
<dbReference type="PANTHER" id="PTHR46344:SF27">
    <property type="entry name" value="KELCH REPEAT SUPERFAMILY PROTEIN"/>
    <property type="match status" value="1"/>
</dbReference>
<dbReference type="Pfam" id="PF17963">
    <property type="entry name" value="Big_9"/>
    <property type="match status" value="2"/>
</dbReference>
<keyword evidence="6" id="KW-1185">Reference proteome</keyword>
<sequence length="753" mass="76476">MKRAFIHLMLTLTAALLAGCGDSSGDTGTARFAVSVPQSLSSNIARVAVASGGPDIRTVWVDLAPTDGMWGGTIGNIPAGTGRAFAARAYDASGTLLFAGSASGVTIAANQTAFVAITLQQLNPPPPFENEAPLIDSLVASTTTVPAGRSLFLWAAAHDPNPEDTLSYTWSATAGVFSSISDGFAVWVAPAATGIQKVTVTVTDSRGLSSSATLSINVQPEGEGEAELSISFNSSPQVSSITATATRLAVGQMTTVSALATDLDGDSLTYAWSASCAGTWADASSSTAGFTPSLLPAAACNNCRLTVSVSDGRGGHNTGTVALCVSTTPPSNPLAPVVLRSYRSSDTASPGEVLTFEVAASDPQGSALTFSWGATAGTPGTPTGDSTHSRITWTAPPCLDVAAPAITVTVTNAFGLAATESFTAAGLPACSTPGTWALTAPRAFDLFRLVSTATLLPDGKVLVAGGRLEQGHTCGTAAELYDPPSNTWSATGFMLDCRYGHTATLLPDGKVLVAGGRGQVVTTSTAELYDPATGTWSATGSMTEPRAGHTATLLPNGKVLVQSGRTAELYDPASGTWSLTGSLSVVHWENSATLLPNGKVLVAGGRNLDGPLATVELYDPASGTWSLTGSLLAPASEWAALLPDGTVLVVEGRAAQLYEPTSGTWSLTGSPVEPLGGPMTLLLDGTVLVTGSAQGGTLTTAERYDPASGTWSPTGSMIEPRSPGEFTATLLPDGKVLVVGGSYTSTSSELYTP</sequence>
<dbReference type="Pfam" id="PF01344">
    <property type="entry name" value="Kelch_1"/>
    <property type="match status" value="2"/>
</dbReference>
<dbReference type="SUPFAM" id="SSF49299">
    <property type="entry name" value="PKD domain"/>
    <property type="match status" value="1"/>
</dbReference>
<accession>A0A7Y4KLS4</accession>
<dbReference type="RefSeq" id="WP_171436071.1">
    <property type="nucleotide sequence ID" value="NZ_JABFJV010000102.1"/>
</dbReference>
<dbReference type="InterPro" id="IPR035986">
    <property type="entry name" value="PKD_dom_sf"/>
</dbReference>
<dbReference type="Gene3D" id="2.130.10.80">
    <property type="entry name" value="Galactose oxidase/kelch, beta-propeller"/>
    <property type="match status" value="2"/>
</dbReference>
<name>A0A7Y4KLS4_9BACT</name>
<dbReference type="SUPFAM" id="SSF117281">
    <property type="entry name" value="Kelch motif"/>
    <property type="match status" value="1"/>
</dbReference>
<dbReference type="InterPro" id="IPR015915">
    <property type="entry name" value="Kelch-typ_b-propeller"/>
</dbReference>
<evidence type="ECO:0000313" key="6">
    <source>
        <dbReference type="Proteomes" id="UP000563426"/>
    </source>
</evidence>
<keyword evidence="4" id="KW-0732">Signal</keyword>
<dbReference type="SMART" id="SM00612">
    <property type="entry name" value="Kelch"/>
    <property type="match status" value="4"/>
</dbReference>
<evidence type="ECO:0000313" key="5">
    <source>
        <dbReference type="EMBL" id="NOK35294.1"/>
    </source>
</evidence>
<keyword evidence="2" id="KW-0677">Repeat</keyword>
<evidence type="ECO:0000256" key="3">
    <source>
        <dbReference type="SAM" id="MobiDB-lite"/>
    </source>
</evidence>
<reference evidence="5 6" key="1">
    <citation type="submission" date="2020-05" db="EMBL/GenBank/DDBJ databases">
        <authorList>
            <person name="Whitworth D."/>
        </authorList>
    </citation>
    <scope>NUCLEOTIDE SEQUENCE [LARGE SCALE GENOMIC DNA]</scope>
    <source>
        <strain evidence="5 6">AB043B</strain>
    </source>
</reference>
<dbReference type="PANTHER" id="PTHR46344">
    <property type="entry name" value="OS02G0202900 PROTEIN"/>
    <property type="match status" value="1"/>
</dbReference>
<evidence type="ECO:0000256" key="4">
    <source>
        <dbReference type="SAM" id="SignalP"/>
    </source>
</evidence>
<dbReference type="InterPro" id="IPR006652">
    <property type="entry name" value="Kelch_1"/>
</dbReference>
<gene>
    <name evidence="5" type="ORF">HMI49_19005</name>
</gene>
<organism evidence="5 6">
    <name type="scientific">Corallococcus exercitus</name>
    <dbReference type="NCBI Taxonomy" id="2316736"/>
    <lineage>
        <taxon>Bacteria</taxon>
        <taxon>Pseudomonadati</taxon>
        <taxon>Myxococcota</taxon>
        <taxon>Myxococcia</taxon>
        <taxon>Myxococcales</taxon>
        <taxon>Cystobacterineae</taxon>
        <taxon>Myxococcaceae</taxon>
        <taxon>Corallococcus</taxon>
    </lineage>
</organism>
<protein>
    <submittedName>
        <fullName evidence="5">Kelch-like protein</fullName>
    </submittedName>
</protein>
<feature type="chain" id="PRO_5031046438" evidence="4">
    <location>
        <begin position="19"/>
        <end position="753"/>
    </location>
</feature>
<dbReference type="AlphaFoldDB" id="A0A7Y4KLS4"/>
<dbReference type="Gene3D" id="2.120.10.80">
    <property type="entry name" value="Kelch-type beta propeller"/>
    <property type="match status" value="2"/>
</dbReference>
<dbReference type="InterPro" id="IPR013783">
    <property type="entry name" value="Ig-like_fold"/>
</dbReference>
<keyword evidence="1" id="KW-0880">Kelch repeat</keyword>
<feature type="region of interest" description="Disordered" evidence="3">
    <location>
        <begin position="699"/>
        <end position="719"/>
    </location>
</feature>